<feature type="region of interest" description="Disordered" evidence="2">
    <location>
        <begin position="335"/>
        <end position="354"/>
    </location>
</feature>
<dbReference type="GO" id="GO:0016715">
    <property type="term" value="F:oxidoreductase activity, acting on paired donors, with incorporation or reduction of molecular oxygen, reduced ascorbate as one donor, and incorporation of one atom of oxygen"/>
    <property type="evidence" value="ECO:0007669"/>
    <property type="project" value="InterPro"/>
</dbReference>
<name>A0A931LSG7_FIMGI</name>
<sequence length="383" mass="42534">MECHRPGQVAPFSLIGYENARKWSGAIVQMASARQMPPWKAVHGFGEFADERRLTDEQIQTLSDWDAAGAPRGDAAREPKPPTMRSGWTLGEPDLLLQPDRAYHLAAEGDDVYRNFILSTDFKEPVWVTGLDVRPGNPKVVHHVIVFLDGMGAAQRLEEAQNDGEPGYTSFGGVGFLPTGALGGWAPGLRARLAPEGTGLLVKPGVKLVLQVHYHKSGKPEVDRTQIGLYLARKPPEKQIGLMWLMKPGLKIPAGEQAFETEIDRRIGRDVTVYGAMPHMHLLGRMMQAEAGLPDGKRVPLIKVEDWDFRWQMAYGFRKPLRLPAGTHIRVSARYDNSASNPRNPNHPPKDVAWGEQTTDEMFLMIVPYTLDGPGEPPSFRMP</sequence>
<dbReference type="Proteomes" id="UP000727962">
    <property type="component" value="Unassembled WGS sequence"/>
</dbReference>
<dbReference type="SUPFAM" id="SSF49742">
    <property type="entry name" value="PHM/PNGase F"/>
    <property type="match status" value="2"/>
</dbReference>
<dbReference type="Gene3D" id="2.60.120.230">
    <property type="match status" value="1"/>
</dbReference>
<dbReference type="InterPro" id="IPR014784">
    <property type="entry name" value="Cu2_ascorb_mOase-like_C"/>
</dbReference>
<evidence type="ECO:0000313" key="4">
    <source>
        <dbReference type="Proteomes" id="UP000727962"/>
    </source>
</evidence>
<accession>A0A931LSG7</accession>
<comment type="caution">
    <text evidence="3">The sequence shown here is derived from an EMBL/GenBank/DDBJ whole genome shotgun (WGS) entry which is preliminary data.</text>
</comment>
<dbReference type="AlphaFoldDB" id="A0A931LSG7"/>
<keyword evidence="3" id="KW-0503">Monooxygenase</keyword>
<gene>
    <name evidence="3" type="ORF">HYR64_05270</name>
</gene>
<evidence type="ECO:0000256" key="1">
    <source>
        <dbReference type="ARBA" id="ARBA00023157"/>
    </source>
</evidence>
<dbReference type="EMBL" id="JACOSL010000032">
    <property type="protein sequence ID" value="MBI1756499.1"/>
    <property type="molecule type" value="Genomic_DNA"/>
</dbReference>
<organism evidence="3 4">
    <name type="scientific">Fimbriimonas ginsengisoli</name>
    <dbReference type="NCBI Taxonomy" id="1005039"/>
    <lineage>
        <taxon>Bacteria</taxon>
        <taxon>Bacillati</taxon>
        <taxon>Armatimonadota</taxon>
        <taxon>Fimbriimonadia</taxon>
        <taxon>Fimbriimonadales</taxon>
        <taxon>Fimbriimonadaceae</taxon>
        <taxon>Fimbriimonas</taxon>
    </lineage>
</organism>
<feature type="region of interest" description="Disordered" evidence="2">
    <location>
        <begin position="64"/>
        <end position="86"/>
    </location>
</feature>
<evidence type="ECO:0000256" key="2">
    <source>
        <dbReference type="SAM" id="MobiDB-lite"/>
    </source>
</evidence>
<feature type="compositionally biased region" description="Polar residues" evidence="2">
    <location>
        <begin position="335"/>
        <end position="344"/>
    </location>
</feature>
<reference evidence="3" key="1">
    <citation type="submission" date="2020-07" db="EMBL/GenBank/DDBJ databases">
        <title>Huge and variable diversity of episymbiotic CPR bacteria and DPANN archaea in groundwater ecosystems.</title>
        <authorList>
            <person name="He C.Y."/>
            <person name="Keren R."/>
            <person name="Whittaker M."/>
            <person name="Farag I.F."/>
            <person name="Doudna J."/>
            <person name="Cate J.H.D."/>
            <person name="Banfield J.F."/>
        </authorList>
    </citation>
    <scope>NUCLEOTIDE SEQUENCE</scope>
    <source>
        <strain evidence="3">NC_groundwater_17_Pr7_B-0.1um_64_12</strain>
    </source>
</reference>
<keyword evidence="3" id="KW-0560">Oxidoreductase</keyword>
<dbReference type="Gene3D" id="2.60.120.310">
    <property type="entry name" value="Copper type II, ascorbate-dependent monooxygenase, N-terminal domain"/>
    <property type="match status" value="1"/>
</dbReference>
<evidence type="ECO:0000313" key="3">
    <source>
        <dbReference type="EMBL" id="MBI1756499.1"/>
    </source>
</evidence>
<keyword evidence="1" id="KW-1015">Disulfide bond</keyword>
<dbReference type="InterPro" id="IPR008977">
    <property type="entry name" value="PHM/PNGase_F_dom_sf"/>
</dbReference>
<dbReference type="GO" id="GO:0005507">
    <property type="term" value="F:copper ion binding"/>
    <property type="evidence" value="ECO:0007669"/>
    <property type="project" value="InterPro"/>
</dbReference>
<proteinExistence type="predicted"/>
<dbReference type="InterPro" id="IPR036939">
    <property type="entry name" value="Cu2_ascorb_mOase_N_sf"/>
</dbReference>
<protein>
    <submittedName>
        <fullName evidence="3">Ascorbate-dependent monooxygenase</fullName>
    </submittedName>
</protein>